<keyword evidence="2" id="KW-1185">Reference proteome</keyword>
<dbReference type="RefSeq" id="WP_125552734.1">
    <property type="nucleotide sequence ID" value="NZ_JBHSSL010000114.1"/>
</dbReference>
<comment type="caution">
    <text evidence="1">The sequence shown here is derived from an EMBL/GenBank/DDBJ whole genome shotgun (WGS) entry which is preliminary data.</text>
</comment>
<dbReference type="InterPro" id="IPR029033">
    <property type="entry name" value="His_PPase_superfam"/>
</dbReference>
<accession>A0ABW1RKD7</accession>
<evidence type="ECO:0000313" key="2">
    <source>
        <dbReference type="Proteomes" id="UP001596289"/>
    </source>
</evidence>
<protein>
    <submittedName>
        <fullName evidence="1">Histidine phosphatase family protein</fullName>
    </submittedName>
</protein>
<name>A0ABW1RKD7_9LACO</name>
<dbReference type="InterPro" id="IPR050275">
    <property type="entry name" value="PGM_Phosphatase"/>
</dbReference>
<dbReference type="CDD" id="cd07067">
    <property type="entry name" value="HP_PGM_like"/>
    <property type="match status" value="1"/>
</dbReference>
<dbReference type="Gene3D" id="3.40.50.1240">
    <property type="entry name" value="Phosphoglycerate mutase-like"/>
    <property type="match status" value="1"/>
</dbReference>
<dbReference type="Proteomes" id="UP001596289">
    <property type="component" value="Unassembled WGS sequence"/>
</dbReference>
<reference evidence="2" key="1">
    <citation type="journal article" date="2019" name="Int. J. Syst. Evol. Microbiol.">
        <title>The Global Catalogue of Microorganisms (GCM) 10K type strain sequencing project: providing services to taxonomists for standard genome sequencing and annotation.</title>
        <authorList>
            <consortium name="The Broad Institute Genomics Platform"/>
            <consortium name="The Broad Institute Genome Sequencing Center for Infectious Disease"/>
            <person name="Wu L."/>
            <person name="Ma J."/>
        </authorList>
    </citation>
    <scope>NUCLEOTIDE SEQUENCE [LARGE SCALE GENOMIC DNA]</scope>
    <source>
        <strain evidence="2">CCM 8904</strain>
    </source>
</reference>
<gene>
    <name evidence="1" type="ORF">ACFQGP_13770</name>
</gene>
<dbReference type="PANTHER" id="PTHR48100">
    <property type="entry name" value="BROAD-SPECIFICITY PHOSPHATASE YOR283W-RELATED"/>
    <property type="match status" value="1"/>
</dbReference>
<sequence length="209" mass="22763">MTELYFIRHGQTIINQEHKINGAHVDTALTATGVAGAQAAGRELQQVQFDQVFVSPQKRAQATAKLVLAPNLAAPALQIAAPLHEMDFGDWEGRSIDEGNQDPALRRFFVDPAHYDPSSFHGETFASVVARGQLLLQQLVSDFPQQRLLIVGHGTMLTLMVRSALGATVGEIMTQPQLANTSISVLQGKSADSLELARWNDIHFLTNIA</sequence>
<proteinExistence type="predicted"/>
<organism evidence="1 2">
    <name type="scientific">Loigolactobacillus jiayinensis</name>
    <dbReference type="NCBI Taxonomy" id="2486016"/>
    <lineage>
        <taxon>Bacteria</taxon>
        <taxon>Bacillati</taxon>
        <taxon>Bacillota</taxon>
        <taxon>Bacilli</taxon>
        <taxon>Lactobacillales</taxon>
        <taxon>Lactobacillaceae</taxon>
        <taxon>Loigolactobacillus</taxon>
    </lineage>
</organism>
<dbReference type="InterPro" id="IPR013078">
    <property type="entry name" value="His_Pase_superF_clade-1"/>
</dbReference>
<dbReference type="Pfam" id="PF00300">
    <property type="entry name" value="His_Phos_1"/>
    <property type="match status" value="1"/>
</dbReference>
<dbReference type="SUPFAM" id="SSF53254">
    <property type="entry name" value="Phosphoglycerate mutase-like"/>
    <property type="match status" value="1"/>
</dbReference>
<dbReference type="EMBL" id="JBHSSL010000114">
    <property type="protein sequence ID" value="MFC6171624.1"/>
    <property type="molecule type" value="Genomic_DNA"/>
</dbReference>
<dbReference type="SMART" id="SM00855">
    <property type="entry name" value="PGAM"/>
    <property type="match status" value="1"/>
</dbReference>
<dbReference type="PANTHER" id="PTHR48100:SF1">
    <property type="entry name" value="HISTIDINE PHOSPHATASE FAMILY PROTEIN-RELATED"/>
    <property type="match status" value="1"/>
</dbReference>
<evidence type="ECO:0000313" key="1">
    <source>
        <dbReference type="EMBL" id="MFC6171624.1"/>
    </source>
</evidence>